<proteinExistence type="predicted"/>
<dbReference type="InterPro" id="IPR029063">
    <property type="entry name" value="SAM-dependent_MTases_sf"/>
</dbReference>
<dbReference type="Gene3D" id="3.40.50.150">
    <property type="entry name" value="Vaccinia Virus protein VP39"/>
    <property type="match status" value="1"/>
</dbReference>
<dbReference type="SUPFAM" id="SSF53335">
    <property type="entry name" value="S-adenosyl-L-methionine-dependent methyltransferases"/>
    <property type="match status" value="1"/>
</dbReference>
<sequence length="213" mass="23249">MGTHSTDTAAGRFWDEHYRTPRPIRTGRANPVLTEIADALAPGTVLDLGCGPGDDALWLAARGWQVTAVDIAVTAVRRLAEQARALDLHTRISAQCVDLAEDFPAGTFDLVSAQYFHTPFALRRARVLRTAAHALAPGGRLLVVDHGSTAPWSWNQDPEVHYPTPDQVSAELALDPQQWSIERAETPRRRATGPGDQTATVVDHVLVIRRTTP</sequence>
<evidence type="ECO:0000313" key="6">
    <source>
        <dbReference type="Proteomes" id="UP000321424"/>
    </source>
</evidence>
<dbReference type="OrthoDB" id="9786503at2"/>
<organism evidence="5 6">
    <name type="scientific">Nocardia ninae NBRC 108245</name>
    <dbReference type="NCBI Taxonomy" id="1210091"/>
    <lineage>
        <taxon>Bacteria</taxon>
        <taxon>Bacillati</taxon>
        <taxon>Actinomycetota</taxon>
        <taxon>Actinomycetes</taxon>
        <taxon>Mycobacteriales</taxon>
        <taxon>Nocardiaceae</taxon>
        <taxon>Nocardia</taxon>
    </lineage>
</organism>
<accession>A0A511MTY1</accession>
<dbReference type="GO" id="GO:0032259">
    <property type="term" value="P:methylation"/>
    <property type="evidence" value="ECO:0007669"/>
    <property type="project" value="UniProtKB-KW"/>
</dbReference>
<feature type="domain" description="Methyltransferase" evidence="4">
    <location>
        <begin position="45"/>
        <end position="139"/>
    </location>
</feature>
<evidence type="ECO:0000259" key="4">
    <source>
        <dbReference type="Pfam" id="PF13649"/>
    </source>
</evidence>
<evidence type="ECO:0000256" key="2">
    <source>
        <dbReference type="ARBA" id="ARBA00022679"/>
    </source>
</evidence>
<dbReference type="CDD" id="cd02440">
    <property type="entry name" value="AdoMet_MTases"/>
    <property type="match status" value="1"/>
</dbReference>
<evidence type="ECO:0000256" key="1">
    <source>
        <dbReference type="ARBA" id="ARBA00022603"/>
    </source>
</evidence>
<keyword evidence="3" id="KW-0949">S-adenosyl-L-methionine</keyword>
<evidence type="ECO:0000313" key="5">
    <source>
        <dbReference type="EMBL" id="GEM44049.1"/>
    </source>
</evidence>
<dbReference type="EMBL" id="BJXA01000130">
    <property type="protein sequence ID" value="GEM44049.1"/>
    <property type="molecule type" value="Genomic_DNA"/>
</dbReference>
<gene>
    <name evidence="5" type="ORF">NN4_85680</name>
</gene>
<protein>
    <submittedName>
        <fullName evidence="5">Methyltransferase</fullName>
    </submittedName>
</protein>
<name>A0A511MTY1_9NOCA</name>
<dbReference type="GO" id="GO:0008168">
    <property type="term" value="F:methyltransferase activity"/>
    <property type="evidence" value="ECO:0007669"/>
    <property type="project" value="UniProtKB-KW"/>
</dbReference>
<dbReference type="RefSeq" id="WP_147143633.1">
    <property type="nucleotide sequence ID" value="NZ_BJXA01000130.1"/>
</dbReference>
<dbReference type="Proteomes" id="UP000321424">
    <property type="component" value="Unassembled WGS sequence"/>
</dbReference>
<keyword evidence="2 5" id="KW-0808">Transferase</keyword>
<comment type="caution">
    <text evidence="5">The sequence shown here is derived from an EMBL/GenBank/DDBJ whole genome shotgun (WGS) entry which is preliminary data.</text>
</comment>
<keyword evidence="1 5" id="KW-0489">Methyltransferase</keyword>
<dbReference type="PANTHER" id="PTHR43464:SF19">
    <property type="entry name" value="UBIQUINONE BIOSYNTHESIS O-METHYLTRANSFERASE, MITOCHONDRIAL"/>
    <property type="match status" value="1"/>
</dbReference>
<reference evidence="5 6" key="1">
    <citation type="submission" date="2019-07" db="EMBL/GenBank/DDBJ databases">
        <title>Whole genome shotgun sequence of Nocardia ninae NBRC 108245.</title>
        <authorList>
            <person name="Hosoyama A."/>
            <person name="Uohara A."/>
            <person name="Ohji S."/>
            <person name="Ichikawa N."/>
        </authorList>
    </citation>
    <scope>NUCLEOTIDE SEQUENCE [LARGE SCALE GENOMIC DNA]</scope>
    <source>
        <strain evidence="5 6">NBRC 108245</strain>
    </source>
</reference>
<evidence type="ECO:0000256" key="3">
    <source>
        <dbReference type="ARBA" id="ARBA00022691"/>
    </source>
</evidence>
<dbReference type="PANTHER" id="PTHR43464">
    <property type="entry name" value="METHYLTRANSFERASE"/>
    <property type="match status" value="1"/>
</dbReference>
<dbReference type="Pfam" id="PF13649">
    <property type="entry name" value="Methyltransf_25"/>
    <property type="match status" value="1"/>
</dbReference>
<dbReference type="AlphaFoldDB" id="A0A511MTY1"/>
<dbReference type="InterPro" id="IPR041698">
    <property type="entry name" value="Methyltransf_25"/>
</dbReference>
<keyword evidence="6" id="KW-1185">Reference proteome</keyword>